<dbReference type="InterPro" id="IPR020449">
    <property type="entry name" value="Tscrpt_reg_AraC-type_HTH"/>
</dbReference>
<organism evidence="5 6">
    <name type="scientific">Pseudomonas azerbaijanorientalis</name>
    <dbReference type="NCBI Taxonomy" id="2842350"/>
    <lineage>
        <taxon>Bacteria</taxon>
        <taxon>Pseudomonadati</taxon>
        <taxon>Pseudomonadota</taxon>
        <taxon>Gammaproteobacteria</taxon>
        <taxon>Pseudomonadales</taxon>
        <taxon>Pseudomonadaceae</taxon>
        <taxon>Pseudomonas</taxon>
    </lineage>
</organism>
<dbReference type="InterPro" id="IPR018060">
    <property type="entry name" value="HTH_AraC"/>
</dbReference>
<evidence type="ECO:0000259" key="4">
    <source>
        <dbReference type="PROSITE" id="PS01124"/>
    </source>
</evidence>
<dbReference type="Gene3D" id="1.10.10.60">
    <property type="entry name" value="Homeodomain-like"/>
    <property type="match status" value="1"/>
</dbReference>
<evidence type="ECO:0000313" key="6">
    <source>
        <dbReference type="Proteomes" id="UP001628646"/>
    </source>
</evidence>
<dbReference type="SMART" id="SM00342">
    <property type="entry name" value="HTH_ARAC"/>
    <property type="match status" value="1"/>
</dbReference>
<feature type="domain" description="HTH araC/xylS-type" evidence="4">
    <location>
        <begin position="2"/>
        <end position="100"/>
    </location>
</feature>
<sequence>MQAFAHSLEARFRDHLTIEQYAVDVGISAAYLNALRRKLGGQSVLQMINERLVLDAKRSLMYTTKTINQISDSLGFSEPAYFSRLFKRCTGSPPKNFRLRR</sequence>
<evidence type="ECO:0000256" key="2">
    <source>
        <dbReference type="ARBA" id="ARBA00023125"/>
    </source>
</evidence>
<dbReference type="PRINTS" id="PR00032">
    <property type="entry name" value="HTHARAC"/>
</dbReference>
<dbReference type="PANTHER" id="PTHR43280:SF32">
    <property type="entry name" value="TRANSCRIPTIONAL REGULATORY PROTEIN"/>
    <property type="match status" value="1"/>
</dbReference>
<keyword evidence="6" id="KW-1185">Reference proteome</keyword>
<evidence type="ECO:0000313" key="5">
    <source>
        <dbReference type="EMBL" id="MFL8999638.1"/>
    </source>
</evidence>
<name>A0ABW8W7V1_9PSED</name>
<accession>A0ABW8W7V1</accession>
<protein>
    <submittedName>
        <fullName evidence="5">Helix-turn-helix transcriptional regulator</fullName>
    </submittedName>
</protein>
<dbReference type="Proteomes" id="UP001628646">
    <property type="component" value="Unassembled WGS sequence"/>
</dbReference>
<dbReference type="PROSITE" id="PS01124">
    <property type="entry name" value="HTH_ARAC_FAMILY_2"/>
    <property type="match status" value="1"/>
</dbReference>
<keyword evidence="3" id="KW-0804">Transcription</keyword>
<evidence type="ECO:0000256" key="1">
    <source>
        <dbReference type="ARBA" id="ARBA00023015"/>
    </source>
</evidence>
<keyword evidence="2" id="KW-0238">DNA-binding</keyword>
<gene>
    <name evidence="5" type="ORF">ACJ8NA_13385</name>
</gene>
<dbReference type="InterPro" id="IPR009057">
    <property type="entry name" value="Homeodomain-like_sf"/>
</dbReference>
<reference evidence="5 6" key="1">
    <citation type="submission" date="2024-12" db="EMBL/GenBank/DDBJ databases">
        <title>Pseudomonas species isolated from Lotus nodules promote plant growth.</title>
        <authorList>
            <person name="Yu Y.-H."/>
            <person name="Kurtenbach J."/>
            <person name="Crosbie D."/>
            <person name="Brachmann A."/>
            <person name="Marin M."/>
        </authorList>
    </citation>
    <scope>NUCLEOTIDE SEQUENCE [LARGE SCALE GENOMIC DNA]</scope>
    <source>
        <strain evidence="5 6">PLb11B</strain>
    </source>
</reference>
<dbReference type="PANTHER" id="PTHR43280">
    <property type="entry name" value="ARAC-FAMILY TRANSCRIPTIONAL REGULATOR"/>
    <property type="match status" value="1"/>
</dbReference>
<dbReference type="RefSeq" id="WP_407800207.1">
    <property type="nucleotide sequence ID" value="NZ_JBJNUX010000004.1"/>
</dbReference>
<dbReference type="EMBL" id="JBJNUY010000005">
    <property type="protein sequence ID" value="MFL8999638.1"/>
    <property type="molecule type" value="Genomic_DNA"/>
</dbReference>
<dbReference type="Pfam" id="PF12833">
    <property type="entry name" value="HTH_18"/>
    <property type="match status" value="1"/>
</dbReference>
<dbReference type="SUPFAM" id="SSF46689">
    <property type="entry name" value="Homeodomain-like"/>
    <property type="match status" value="1"/>
</dbReference>
<comment type="caution">
    <text evidence="5">The sequence shown here is derived from an EMBL/GenBank/DDBJ whole genome shotgun (WGS) entry which is preliminary data.</text>
</comment>
<proteinExistence type="predicted"/>
<evidence type="ECO:0000256" key="3">
    <source>
        <dbReference type="ARBA" id="ARBA00023163"/>
    </source>
</evidence>
<keyword evidence="1" id="KW-0805">Transcription regulation</keyword>